<name>A0AAV2BJI4_9ARAC</name>
<feature type="compositionally biased region" description="Basic and acidic residues" evidence="1">
    <location>
        <begin position="111"/>
        <end position="120"/>
    </location>
</feature>
<evidence type="ECO:0000313" key="4">
    <source>
        <dbReference type="Proteomes" id="UP001497382"/>
    </source>
</evidence>
<feature type="compositionally biased region" description="Basic and acidic residues" evidence="1">
    <location>
        <begin position="131"/>
        <end position="152"/>
    </location>
</feature>
<organism evidence="3 4">
    <name type="scientific">Larinioides sclopetarius</name>
    <dbReference type="NCBI Taxonomy" id="280406"/>
    <lineage>
        <taxon>Eukaryota</taxon>
        <taxon>Metazoa</taxon>
        <taxon>Ecdysozoa</taxon>
        <taxon>Arthropoda</taxon>
        <taxon>Chelicerata</taxon>
        <taxon>Arachnida</taxon>
        <taxon>Araneae</taxon>
        <taxon>Araneomorphae</taxon>
        <taxon>Entelegynae</taxon>
        <taxon>Araneoidea</taxon>
        <taxon>Araneidae</taxon>
        <taxon>Larinioides</taxon>
    </lineage>
</organism>
<dbReference type="PROSITE" id="PS00213">
    <property type="entry name" value="LIPOCALIN"/>
    <property type="match status" value="1"/>
</dbReference>
<feature type="signal peptide" evidence="2">
    <location>
        <begin position="1"/>
        <end position="19"/>
    </location>
</feature>
<dbReference type="Gene3D" id="2.40.128.20">
    <property type="match status" value="1"/>
</dbReference>
<evidence type="ECO:0000313" key="3">
    <source>
        <dbReference type="EMBL" id="CAL1295830.1"/>
    </source>
</evidence>
<evidence type="ECO:0008006" key="5">
    <source>
        <dbReference type="Google" id="ProtNLM"/>
    </source>
</evidence>
<dbReference type="Proteomes" id="UP001497382">
    <property type="component" value="Unassembled WGS sequence"/>
</dbReference>
<dbReference type="SUPFAM" id="SSF50814">
    <property type="entry name" value="Lipocalins"/>
    <property type="match status" value="1"/>
</dbReference>
<dbReference type="InterPro" id="IPR022272">
    <property type="entry name" value="Lipocalin_CS"/>
</dbReference>
<evidence type="ECO:0000256" key="1">
    <source>
        <dbReference type="SAM" id="MobiDB-lite"/>
    </source>
</evidence>
<feature type="region of interest" description="Disordered" evidence="1">
    <location>
        <begin position="108"/>
        <end position="152"/>
    </location>
</feature>
<evidence type="ECO:0000256" key="2">
    <source>
        <dbReference type="SAM" id="SignalP"/>
    </source>
</evidence>
<dbReference type="InterPro" id="IPR012674">
    <property type="entry name" value="Calycin"/>
</dbReference>
<dbReference type="EMBL" id="CAXIEN010000381">
    <property type="protein sequence ID" value="CAL1295830.1"/>
    <property type="molecule type" value="Genomic_DNA"/>
</dbReference>
<feature type="chain" id="PRO_5043751983" description="Lipocalin/cytosolic fatty-acid binding domain-containing protein" evidence="2">
    <location>
        <begin position="20"/>
        <end position="152"/>
    </location>
</feature>
<sequence>MSAGLIALLTLSVIAGCSGNTFKMGACPRVVVMDQFDFDRFSGEWYVIQRFNPMATCTKFEIEKGSDGVFTVNETSRPLGLNFGSFHTEHLRSGRHRLRQVRRRLGMRPRAVRERAERRHPLQTALPGLGHHQEGEGHLEGNAHRHEPDGQC</sequence>
<keyword evidence="4" id="KW-1185">Reference proteome</keyword>
<proteinExistence type="predicted"/>
<accession>A0AAV2BJI4</accession>
<reference evidence="3 4" key="1">
    <citation type="submission" date="2024-04" db="EMBL/GenBank/DDBJ databases">
        <authorList>
            <person name="Rising A."/>
            <person name="Reimegard J."/>
            <person name="Sonavane S."/>
            <person name="Akerstrom W."/>
            <person name="Nylinder S."/>
            <person name="Hedman E."/>
            <person name="Kallberg Y."/>
        </authorList>
    </citation>
    <scope>NUCLEOTIDE SEQUENCE [LARGE SCALE GENOMIC DNA]</scope>
</reference>
<gene>
    <name evidence="3" type="ORF">LARSCL_LOCUS19495</name>
</gene>
<keyword evidence="2" id="KW-0732">Signal</keyword>
<comment type="caution">
    <text evidence="3">The sequence shown here is derived from an EMBL/GenBank/DDBJ whole genome shotgun (WGS) entry which is preliminary data.</text>
</comment>
<protein>
    <recommendedName>
        <fullName evidence="5">Lipocalin/cytosolic fatty-acid binding domain-containing protein</fullName>
    </recommendedName>
</protein>
<dbReference type="AlphaFoldDB" id="A0AAV2BJI4"/>